<dbReference type="OrthoDB" id="191172at2"/>
<evidence type="ECO:0000313" key="2">
    <source>
        <dbReference type="Proteomes" id="UP000050430"/>
    </source>
</evidence>
<evidence type="ECO:0000313" key="1">
    <source>
        <dbReference type="EMBL" id="KPL71175.1"/>
    </source>
</evidence>
<dbReference type="AlphaFoldDB" id="A0A0P6WXJ6"/>
<dbReference type="PATRIC" id="fig|229920.5.peg.2940"/>
<name>A0A0P6WXJ6_9CHLR</name>
<reference evidence="1 2" key="1">
    <citation type="submission" date="2015-07" db="EMBL/GenBank/DDBJ databases">
        <title>Genome sequence of Leptolinea tardivitalis DSM 16556.</title>
        <authorList>
            <person name="Hemp J."/>
            <person name="Ward L.M."/>
            <person name="Pace L.A."/>
            <person name="Fischer W.W."/>
        </authorList>
    </citation>
    <scope>NUCLEOTIDE SEQUENCE [LARGE SCALE GENOMIC DNA]</scope>
    <source>
        <strain evidence="1 2">YMTK-2</strain>
    </source>
</reference>
<gene>
    <name evidence="1" type="ORF">ADM99_13070</name>
</gene>
<organism evidence="1 2">
    <name type="scientific">Leptolinea tardivitalis</name>
    <dbReference type="NCBI Taxonomy" id="229920"/>
    <lineage>
        <taxon>Bacteria</taxon>
        <taxon>Bacillati</taxon>
        <taxon>Chloroflexota</taxon>
        <taxon>Anaerolineae</taxon>
        <taxon>Anaerolineales</taxon>
        <taxon>Anaerolineaceae</taxon>
        <taxon>Leptolinea</taxon>
    </lineage>
</organism>
<keyword evidence="2" id="KW-1185">Reference proteome</keyword>
<comment type="caution">
    <text evidence="1">The sequence shown here is derived from an EMBL/GenBank/DDBJ whole genome shotgun (WGS) entry which is preliminary data.</text>
</comment>
<proteinExistence type="predicted"/>
<accession>A0A0P6WXJ6</accession>
<dbReference type="STRING" id="229920.ADM99_13070"/>
<sequence length="178" mass="20174">MDIFRINDLRKLFPDEANLKVAVKRMIDTGIIIPVARGIYTLKEESLDIENIATRLYYPSYISFESALSKYGIINQGLYGLTLATTRHSKKMILAGVDCEYCQIKGSLYTGYTLTNGTYLASPEKALLDLLYLHALGKRTINPTEWITDALNPKEIRGYLTKYPPAVENMVKELGLWK</sequence>
<protein>
    <submittedName>
        <fullName evidence="1">Uncharacterized protein</fullName>
    </submittedName>
</protein>
<dbReference type="EMBL" id="LGCK01000012">
    <property type="protein sequence ID" value="KPL71175.1"/>
    <property type="molecule type" value="Genomic_DNA"/>
</dbReference>
<dbReference type="Proteomes" id="UP000050430">
    <property type="component" value="Unassembled WGS sequence"/>
</dbReference>